<feature type="transmembrane region" description="Helical" evidence="1">
    <location>
        <begin position="109"/>
        <end position="128"/>
    </location>
</feature>
<dbReference type="EMBL" id="VDUX01000003">
    <property type="protein sequence ID" value="TXL61440.1"/>
    <property type="molecule type" value="Genomic_DNA"/>
</dbReference>
<keyword evidence="1" id="KW-1133">Transmembrane helix</keyword>
<comment type="caution">
    <text evidence="2">The sequence shown here is derived from an EMBL/GenBank/DDBJ whole genome shotgun (WGS) entry which is preliminary data.</text>
</comment>
<proteinExistence type="predicted"/>
<dbReference type="Pfam" id="PF19545">
    <property type="entry name" value="DUF6069"/>
    <property type="match status" value="1"/>
</dbReference>
<sequence length="130" mass="13706">MNTTLTKTGHVHRNRWLTVLTAMATATAGWGIAHSLLGVELTVGDGDSLRHIDSLAVTLTALGVGFAAWGLLFELERHTVRARTIWTRIAVGVLAVSLLGPLGATTGSAMAALAILHLLVGGILIYGMRR</sequence>
<organism evidence="2 3">
    <name type="scientific">Aeromicrobium terrae</name>
    <dbReference type="NCBI Taxonomy" id="2498846"/>
    <lineage>
        <taxon>Bacteria</taxon>
        <taxon>Bacillati</taxon>
        <taxon>Actinomycetota</taxon>
        <taxon>Actinomycetes</taxon>
        <taxon>Propionibacteriales</taxon>
        <taxon>Nocardioidaceae</taxon>
        <taxon>Aeromicrobium</taxon>
    </lineage>
</organism>
<feature type="transmembrane region" description="Helical" evidence="1">
    <location>
        <begin position="85"/>
        <end position="103"/>
    </location>
</feature>
<dbReference type="InterPro" id="IPR045713">
    <property type="entry name" value="DUF6069"/>
</dbReference>
<gene>
    <name evidence="2" type="ORF">FHP06_08415</name>
</gene>
<evidence type="ECO:0000313" key="3">
    <source>
        <dbReference type="Proteomes" id="UP000321571"/>
    </source>
</evidence>
<dbReference type="AlphaFoldDB" id="A0A5C8NJU4"/>
<keyword evidence="3" id="KW-1185">Reference proteome</keyword>
<protein>
    <submittedName>
        <fullName evidence="2">Uncharacterized protein</fullName>
    </submittedName>
</protein>
<dbReference type="Proteomes" id="UP000321571">
    <property type="component" value="Unassembled WGS sequence"/>
</dbReference>
<feature type="transmembrane region" description="Helical" evidence="1">
    <location>
        <begin position="54"/>
        <end position="73"/>
    </location>
</feature>
<reference evidence="2 3" key="1">
    <citation type="submission" date="2019-06" db="EMBL/GenBank/DDBJ databases">
        <title>Aeromicrobium sp. nov., isolated from a maize field.</title>
        <authorList>
            <person name="Lin S.-Y."/>
            <person name="Tsai C.-F."/>
            <person name="Young C.-C."/>
        </authorList>
    </citation>
    <scope>NUCLEOTIDE SEQUENCE [LARGE SCALE GENOMIC DNA]</scope>
    <source>
        <strain evidence="2 3">CC-CFT486</strain>
    </source>
</reference>
<evidence type="ECO:0000256" key="1">
    <source>
        <dbReference type="SAM" id="Phobius"/>
    </source>
</evidence>
<dbReference type="OrthoDB" id="5008026at2"/>
<evidence type="ECO:0000313" key="2">
    <source>
        <dbReference type="EMBL" id="TXL61440.1"/>
    </source>
</evidence>
<feature type="transmembrane region" description="Helical" evidence="1">
    <location>
        <begin position="16"/>
        <end position="34"/>
    </location>
</feature>
<keyword evidence="1" id="KW-0812">Transmembrane</keyword>
<dbReference type="RefSeq" id="WP_147685713.1">
    <property type="nucleotide sequence ID" value="NZ_VDUX01000003.1"/>
</dbReference>
<keyword evidence="1" id="KW-0472">Membrane</keyword>
<accession>A0A5C8NJU4</accession>
<name>A0A5C8NJU4_9ACTN</name>